<dbReference type="CDD" id="cd03809">
    <property type="entry name" value="GT4_MtfB-like"/>
    <property type="match status" value="1"/>
</dbReference>
<keyword evidence="1 4" id="KW-0808">Transferase</keyword>
<evidence type="ECO:0000259" key="3">
    <source>
        <dbReference type="Pfam" id="PF13439"/>
    </source>
</evidence>
<name>A0A1Y0HMZ7_9BACT</name>
<dbReference type="Proteomes" id="UP000196005">
    <property type="component" value="Chromosome"/>
</dbReference>
<dbReference type="GO" id="GO:0043750">
    <property type="term" value="F:phosphatidylinositol alpha-mannosyltransferase activity"/>
    <property type="evidence" value="ECO:0007669"/>
    <property type="project" value="UniProtKB-EC"/>
</dbReference>
<dbReference type="FunFam" id="3.40.50.2000:FF:000119">
    <property type="entry name" value="Glycosyl transferase group 1"/>
    <property type="match status" value="1"/>
</dbReference>
<dbReference type="Gene3D" id="3.40.50.2000">
    <property type="entry name" value="Glycogen Phosphorylase B"/>
    <property type="match status" value="2"/>
</dbReference>
<gene>
    <name evidence="4" type="ORF">Sdiek1_2357</name>
</gene>
<proteinExistence type="predicted"/>
<dbReference type="PANTHER" id="PTHR46401:SF2">
    <property type="entry name" value="GLYCOSYLTRANSFERASE WBBK-RELATED"/>
    <property type="match status" value="1"/>
</dbReference>
<dbReference type="InterPro" id="IPR001296">
    <property type="entry name" value="Glyco_trans_1"/>
</dbReference>
<feature type="domain" description="Glycosyltransferase subfamily 4-like N-terminal" evidence="3">
    <location>
        <begin position="106"/>
        <end position="177"/>
    </location>
</feature>
<organism evidence="4 5">
    <name type="scientific">Sulfurospirillum diekertiae</name>
    <dbReference type="NCBI Taxonomy" id="1854492"/>
    <lineage>
        <taxon>Bacteria</taxon>
        <taxon>Pseudomonadati</taxon>
        <taxon>Campylobacterota</taxon>
        <taxon>Epsilonproteobacteria</taxon>
        <taxon>Campylobacterales</taxon>
        <taxon>Sulfurospirillaceae</taxon>
        <taxon>Sulfurospirillum</taxon>
    </lineage>
</organism>
<sequence length="369" mass="43090">MKPKIIIDTLSLLGNLSGIGRYTYEITRILSQNSQYRWDFFYGYISQKLIARESAKAQKYIRSLVTKNVFFKKWIRKCLYLFSGFFSPYYDLYWQPNFIPIKSIKARKIIATVHDFSWELFPEFQPQERVKYFQDNFYIQIARCDHIITGSYFTKKEILDRTSVNPENITVIYHGINHVLFKPLLKNRTIKQKYILAVGSIEPRKNLKNLLLAYSQCDKVFKDEYHLYLVGDSGWKNDEIMKLVESMSQWVHPTGYINDAKLANMYRNASVFVYPSFYEGFGIPPLEAMACGTAIIASNTSTLPEVCGDAAYYVDPLDIRAIMESMKKVLSDEVLRQDLISKGLQHAQKFSWEKSAKEHMTVFEMVLKQ</sequence>
<evidence type="ECO:0000313" key="5">
    <source>
        <dbReference type="Proteomes" id="UP000196005"/>
    </source>
</evidence>
<protein>
    <submittedName>
        <fullName evidence="4">Phosphatidyl-myo-inositol mannosyltransferase</fullName>
        <ecNumber evidence="4">2.4.1.345</ecNumber>
    </submittedName>
</protein>
<keyword evidence="4" id="KW-0328">Glycosyltransferase</keyword>
<dbReference type="InterPro" id="IPR028098">
    <property type="entry name" value="Glyco_trans_4-like_N"/>
</dbReference>
<evidence type="ECO:0000259" key="2">
    <source>
        <dbReference type="Pfam" id="PF00534"/>
    </source>
</evidence>
<dbReference type="PANTHER" id="PTHR46401">
    <property type="entry name" value="GLYCOSYLTRANSFERASE WBBK-RELATED"/>
    <property type="match status" value="1"/>
</dbReference>
<dbReference type="EMBL" id="CP021416">
    <property type="protein sequence ID" value="ARU49507.1"/>
    <property type="molecule type" value="Genomic_DNA"/>
</dbReference>
<dbReference type="GO" id="GO:0009103">
    <property type="term" value="P:lipopolysaccharide biosynthetic process"/>
    <property type="evidence" value="ECO:0007669"/>
    <property type="project" value="TreeGrafter"/>
</dbReference>
<dbReference type="EC" id="2.4.1.345" evidence="4"/>
<reference evidence="5" key="1">
    <citation type="submission" date="2017-05" db="EMBL/GenBank/DDBJ databases">
        <title>Dechlorination kinetics govern the competition between two new strains of the genus Sulfurospirillum.</title>
        <authorList>
            <person name="Buttet G.F."/>
            <person name="Murray A.M."/>
            <person name="Goris T."/>
            <person name="Burion M."/>
            <person name="Lin B."/>
            <person name="Rolle M."/>
            <person name="Maillard J."/>
        </authorList>
    </citation>
    <scope>NUCLEOTIDE SEQUENCE [LARGE SCALE GENOMIC DNA]</scope>
    <source>
        <strain evidence="5">SL2-1</strain>
    </source>
</reference>
<dbReference type="RefSeq" id="WP_087439249.1">
    <property type="nucleotide sequence ID" value="NZ_CP021416.1"/>
</dbReference>
<dbReference type="SUPFAM" id="SSF53756">
    <property type="entry name" value="UDP-Glycosyltransferase/glycogen phosphorylase"/>
    <property type="match status" value="1"/>
</dbReference>
<dbReference type="AlphaFoldDB" id="A0A1Y0HMZ7"/>
<evidence type="ECO:0000313" key="4">
    <source>
        <dbReference type="EMBL" id="ARU49507.1"/>
    </source>
</evidence>
<evidence type="ECO:0000256" key="1">
    <source>
        <dbReference type="ARBA" id="ARBA00022679"/>
    </source>
</evidence>
<feature type="domain" description="Glycosyl transferase family 1" evidence="2">
    <location>
        <begin position="191"/>
        <end position="343"/>
    </location>
</feature>
<accession>A0A1Y0HMZ7</accession>
<dbReference type="Pfam" id="PF13439">
    <property type="entry name" value="Glyco_transf_4"/>
    <property type="match status" value="1"/>
</dbReference>
<dbReference type="Pfam" id="PF00534">
    <property type="entry name" value="Glycos_transf_1"/>
    <property type="match status" value="1"/>
</dbReference>
<keyword evidence="5" id="KW-1185">Reference proteome</keyword>
<dbReference type="KEGG" id="suls:Sdiek1_2357"/>